<reference evidence="3 4" key="1">
    <citation type="submission" date="2018-09" db="EMBL/GenBank/DDBJ databases">
        <authorList>
            <consortium name="Pathogen Informatics"/>
        </authorList>
    </citation>
    <scope>NUCLEOTIDE SEQUENCE [LARGE SCALE GENOMIC DNA]</scope>
    <source>
        <strain evidence="3 4">OH-22767</strain>
    </source>
</reference>
<sequence length="677" mass="80091">MSNDNQNLQNADGKENLNAQLSNHEENSVKSTEENTPQKEELRLKNEADVSTATENDFDENADLDQHAEELNENSQEENEGFADDEDANKIPEQKDYDDMSLAQLVGEASMLIGKYAVVHTKKSFQQLKNTFTQKFEEMEQIAKEKFLEQGGNEIDFRFENKDKRDFDKLFFEHKSKLRNHYESIEQEQKKNLKERENIIAELKALYMEPADSNQNIFKKFRELKTRWHNAGQIPKSNANDIFKNYYHHLDNFYEFLDLNQELRKMDYDHNLSVRKSIIERTKNLLGEDNIQKALNELQYLHRMWKEEAVPVAEEHREPTWQEFKNLTNQIHDRKNELAEQIQKKQEENLELKLDVIESIKNLTTEEKINSHNLWQKKIKALKKLRDDFFAIGRVPKDKNQPTWDKFKEACREFNQQKNAYYKDMKKEQSENIEAKKKLIEIAQEHRYSTNWAESVNVIKRIQNDWKKIGHVPRKLSDQLWEEFSAANNEFFERYKNRNNEKLEEQRKNLDKKEQIIQEMKEATPPKDKDELLAWVNNFSVQFSSIGFVPNGKQDINKEFQKISGQLLKKAGLNENAIKNAQWNQKIENIKENLDDAHLKKLKFDLKKQIDELQKEVTQLQNNLSFFSNADESNPLFKSAKNSIDKKENELKDLKAQFHDLKLINLEAIAGAKAEEE</sequence>
<feature type="compositionally biased region" description="Basic and acidic residues" evidence="2">
    <location>
        <begin position="23"/>
        <end position="48"/>
    </location>
</feature>
<evidence type="ECO:0000256" key="1">
    <source>
        <dbReference type="SAM" id="Coils"/>
    </source>
</evidence>
<dbReference type="OrthoDB" id="5422202at2"/>
<dbReference type="EMBL" id="UNSC01000004">
    <property type="protein sequence ID" value="SZD72944.1"/>
    <property type="molecule type" value="Genomic_DNA"/>
</dbReference>
<feature type="coiled-coil region" evidence="1">
    <location>
        <begin position="324"/>
        <end position="355"/>
    </location>
</feature>
<keyword evidence="4" id="KW-1185">Reference proteome</keyword>
<keyword evidence="1" id="KW-0175">Coiled coil</keyword>
<feature type="compositionally biased region" description="Acidic residues" evidence="2">
    <location>
        <begin position="71"/>
        <end position="87"/>
    </location>
</feature>
<evidence type="ECO:0000256" key="2">
    <source>
        <dbReference type="SAM" id="MobiDB-lite"/>
    </source>
</evidence>
<dbReference type="Proteomes" id="UP000262142">
    <property type="component" value="Unassembled WGS sequence"/>
</dbReference>
<feature type="coiled-coil region" evidence="1">
    <location>
        <begin position="573"/>
        <end position="664"/>
    </location>
</feature>
<evidence type="ECO:0000313" key="4">
    <source>
        <dbReference type="Proteomes" id="UP000262142"/>
    </source>
</evidence>
<accession>A0A383TZA4</accession>
<gene>
    <name evidence="3" type="ORF">SAMEA104719789_01059</name>
</gene>
<organism evidence="3 4">
    <name type="scientific">Candidatus Ornithobacterium hominis</name>
    <dbReference type="NCBI Taxonomy" id="2497989"/>
    <lineage>
        <taxon>Bacteria</taxon>
        <taxon>Pseudomonadati</taxon>
        <taxon>Bacteroidota</taxon>
        <taxon>Flavobacteriia</taxon>
        <taxon>Flavobacteriales</taxon>
        <taxon>Weeksellaceae</taxon>
        <taxon>Ornithobacterium</taxon>
    </lineage>
</organism>
<feature type="region of interest" description="Disordered" evidence="2">
    <location>
        <begin position="1"/>
        <end position="88"/>
    </location>
</feature>
<dbReference type="RefSeq" id="WP_119058027.1">
    <property type="nucleotide sequence ID" value="NZ_UNSC01000004.1"/>
</dbReference>
<dbReference type="InterPro" id="IPR007139">
    <property type="entry name" value="DUF349"/>
</dbReference>
<dbReference type="AlphaFoldDB" id="A0A383TZA4"/>
<protein>
    <submittedName>
        <fullName evidence="3">Domain of Uncharacterized Function (DUF349)</fullName>
    </submittedName>
</protein>
<name>A0A383TZA4_9FLAO</name>
<proteinExistence type="predicted"/>
<evidence type="ECO:0000313" key="3">
    <source>
        <dbReference type="EMBL" id="SZD72944.1"/>
    </source>
</evidence>
<feature type="compositionally biased region" description="Polar residues" evidence="2">
    <location>
        <begin position="1"/>
        <end position="10"/>
    </location>
</feature>
<dbReference type="Pfam" id="PF03993">
    <property type="entry name" value="DUF349"/>
    <property type="match status" value="5"/>
</dbReference>
<feature type="coiled-coil region" evidence="1">
    <location>
        <begin position="493"/>
        <end position="523"/>
    </location>
</feature>